<evidence type="ECO:0000256" key="6">
    <source>
        <dbReference type="SAM" id="SignalP"/>
    </source>
</evidence>
<dbReference type="PANTHER" id="PTHR21649">
    <property type="entry name" value="CHLOROPHYLL A/B BINDING PROTEIN"/>
    <property type="match status" value="1"/>
</dbReference>
<proteinExistence type="predicted"/>
<feature type="binding site" description="axial binding residue" evidence="5">
    <location>
        <position position="84"/>
    </location>
    <ligand>
        <name>chlorophyll b</name>
        <dbReference type="ChEBI" id="CHEBI:61721"/>
        <label>1</label>
    </ligand>
    <ligandPart>
        <name>Mg</name>
        <dbReference type="ChEBI" id="CHEBI:25107"/>
    </ligandPart>
</feature>
<dbReference type="Pfam" id="PF00504">
    <property type="entry name" value="Chloroa_b-bind"/>
    <property type="match status" value="1"/>
</dbReference>
<keyword evidence="2" id="KW-0150">Chloroplast</keyword>
<evidence type="ECO:0000256" key="5">
    <source>
        <dbReference type="PIRSR" id="PIRSR601344-1"/>
    </source>
</evidence>
<evidence type="ECO:0000313" key="7">
    <source>
        <dbReference type="EMBL" id="CAD8503229.1"/>
    </source>
</evidence>
<name>A0A7S0HW02_9CRYP</name>
<evidence type="ECO:0000256" key="4">
    <source>
        <dbReference type="ARBA" id="ARBA00022640"/>
    </source>
</evidence>
<feature type="binding site" evidence="5">
    <location>
        <position position="82"/>
    </location>
    <ligand>
        <name>chlorophyll a</name>
        <dbReference type="ChEBI" id="CHEBI:58416"/>
        <label>1</label>
    </ligand>
</feature>
<protein>
    <recommendedName>
        <fullName evidence="8">Light-harvesting complex protein</fullName>
    </recommendedName>
</protein>
<feature type="binding site" evidence="5">
    <location>
        <position position="179"/>
    </location>
    <ligand>
        <name>chlorophyll a</name>
        <dbReference type="ChEBI" id="CHEBI:58416"/>
        <label>1</label>
    </ligand>
</feature>
<reference evidence="7" key="1">
    <citation type="submission" date="2021-01" db="EMBL/GenBank/DDBJ databases">
        <authorList>
            <person name="Corre E."/>
            <person name="Pelletier E."/>
            <person name="Niang G."/>
            <person name="Scheremetjew M."/>
            <person name="Finn R."/>
            <person name="Kale V."/>
            <person name="Holt S."/>
            <person name="Cochrane G."/>
            <person name="Meng A."/>
            <person name="Brown T."/>
            <person name="Cohen L."/>
        </authorList>
    </citation>
    <scope>NUCLEOTIDE SEQUENCE</scope>
    <source>
        <strain evidence="7">CCMP325</strain>
    </source>
</reference>
<keyword evidence="3" id="KW-0602">Photosynthesis</keyword>
<organism evidence="7">
    <name type="scientific">Hanusia phi</name>
    <dbReference type="NCBI Taxonomy" id="3032"/>
    <lineage>
        <taxon>Eukaryota</taxon>
        <taxon>Cryptophyceae</taxon>
        <taxon>Pyrenomonadales</taxon>
        <taxon>Geminigeraceae</taxon>
        <taxon>Hanusia</taxon>
    </lineage>
</organism>
<dbReference type="GO" id="GO:0009507">
    <property type="term" value="C:chloroplast"/>
    <property type="evidence" value="ECO:0007669"/>
    <property type="project" value="UniProtKB-SubCell"/>
</dbReference>
<keyword evidence="4" id="KW-0934">Plastid</keyword>
<evidence type="ECO:0000256" key="3">
    <source>
        <dbReference type="ARBA" id="ARBA00022531"/>
    </source>
</evidence>
<dbReference type="GO" id="GO:0009765">
    <property type="term" value="P:photosynthesis, light harvesting"/>
    <property type="evidence" value="ECO:0007669"/>
    <property type="project" value="InterPro"/>
</dbReference>
<comment type="subcellular location">
    <subcellularLocation>
        <location evidence="1">Plastid</location>
        <location evidence="1">Chloroplast</location>
    </subcellularLocation>
</comment>
<dbReference type="SUPFAM" id="SSF103511">
    <property type="entry name" value="Chlorophyll a-b binding protein"/>
    <property type="match status" value="1"/>
</dbReference>
<feature type="chain" id="PRO_5030521470" description="Light-harvesting complex protein" evidence="6">
    <location>
        <begin position="17"/>
        <end position="225"/>
    </location>
</feature>
<feature type="binding site" evidence="5">
    <location>
        <position position="181"/>
    </location>
    <ligand>
        <name>chlorophyll a</name>
        <dbReference type="ChEBI" id="CHEBI:58416"/>
        <label>1</label>
    </ligand>
</feature>
<dbReference type="GO" id="GO:0016020">
    <property type="term" value="C:membrane"/>
    <property type="evidence" value="ECO:0007669"/>
    <property type="project" value="InterPro"/>
</dbReference>
<feature type="binding site" evidence="5">
    <location>
        <position position="79"/>
    </location>
    <ligand>
        <name>chlorophyll a</name>
        <dbReference type="ChEBI" id="CHEBI:58416"/>
        <label>1</label>
    </ligand>
</feature>
<feature type="signal peptide" evidence="6">
    <location>
        <begin position="1"/>
        <end position="16"/>
    </location>
</feature>
<dbReference type="AlphaFoldDB" id="A0A7S0HW02"/>
<dbReference type="Gene3D" id="1.10.3460.10">
    <property type="entry name" value="Chlorophyll a/b binding protein domain"/>
    <property type="match status" value="1"/>
</dbReference>
<sequence>MIRACALLGLAASAAAFAPSSLPIRANRASAVSKMTMQSNRFSYRSDGLPQWDSEGADWAVNGGLFGAVGDVIWAREAEVKHGRICMLAATGSIVQDLYHFPFMDKWFKGEKMWGLHDAAIKSGALWQVLFFIGLLELPFLLKLANGTVDGTGDIGFDPLGLKNDPETFARRQVTEVKNGRLAMIAISGMTHHYFLTGKGPIEFITQIPNFKSCAAAAIDTGLCK</sequence>
<evidence type="ECO:0008006" key="8">
    <source>
        <dbReference type="Google" id="ProtNLM"/>
    </source>
</evidence>
<dbReference type="InterPro" id="IPR022796">
    <property type="entry name" value="Chloroa_b-bind"/>
</dbReference>
<gene>
    <name evidence="7" type="ORF">HPHI1048_LOCUS20857</name>
</gene>
<dbReference type="EMBL" id="HBEO01030770">
    <property type="protein sequence ID" value="CAD8503229.1"/>
    <property type="molecule type" value="Transcribed_RNA"/>
</dbReference>
<keyword evidence="5" id="KW-0148">Chlorophyll</keyword>
<evidence type="ECO:0000256" key="2">
    <source>
        <dbReference type="ARBA" id="ARBA00022528"/>
    </source>
</evidence>
<keyword evidence="5" id="KW-0157">Chromophore</keyword>
<evidence type="ECO:0000256" key="1">
    <source>
        <dbReference type="ARBA" id="ARBA00004229"/>
    </source>
</evidence>
<dbReference type="InterPro" id="IPR001344">
    <property type="entry name" value="Chloro_AB-bd_pln"/>
</dbReference>
<feature type="binding site" description="axial binding residue" evidence="5">
    <location>
        <position position="176"/>
    </location>
    <ligand>
        <name>chlorophyll b</name>
        <dbReference type="ChEBI" id="CHEBI:61721"/>
        <label>3</label>
    </ligand>
    <ligandPart>
        <name>Mg</name>
        <dbReference type="ChEBI" id="CHEBI:25107"/>
    </ligandPart>
</feature>
<keyword evidence="6" id="KW-0732">Signal</keyword>
<dbReference type="GO" id="GO:0016168">
    <property type="term" value="F:chlorophyll binding"/>
    <property type="evidence" value="ECO:0007669"/>
    <property type="project" value="UniProtKB-KW"/>
</dbReference>
<accession>A0A7S0HW02</accession>